<evidence type="ECO:0000313" key="1">
    <source>
        <dbReference type="EMBL" id="OXU19562.1"/>
    </source>
</evidence>
<protein>
    <submittedName>
        <fullName evidence="1">Uncharacterized protein</fullName>
    </submittedName>
</protein>
<accession>A0A232EMM9</accession>
<organism evidence="1 2">
    <name type="scientific">Trichomalopsis sarcophagae</name>
    <dbReference type="NCBI Taxonomy" id="543379"/>
    <lineage>
        <taxon>Eukaryota</taxon>
        <taxon>Metazoa</taxon>
        <taxon>Ecdysozoa</taxon>
        <taxon>Arthropoda</taxon>
        <taxon>Hexapoda</taxon>
        <taxon>Insecta</taxon>
        <taxon>Pterygota</taxon>
        <taxon>Neoptera</taxon>
        <taxon>Endopterygota</taxon>
        <taxon>Hymenoptera</taxon>
        <taxon>Apocrita</taxon>
        <taxon>Proctotrupomorpha</taxon>
        <taxon>Chalcidoidea</taxon>
        <taxon>Pteromalidae</taxon>
        <taxon>Pteromalinae</taxon>
        <taxon>Trichomalopsis</taxon>
    </lineage>
</organism>
<dbReference type="EMBL" id="NNAY01003353">
    <property type="protein sequence ID" value="OXU19562.1"/>
    <property type="molecule type" value="Genomic_DNA"/>
</dbReference>
<reference evidence="1 2" key="1">
    <citation type="journal article" date="2017" name="Curr. Biol.">
        <title>The Evolution of Venom by Co-option of Single-Copy Genes.</title>
        <authorList>
            <person name="Martinson E.O."/>
            <person name="Mrinalini"/>
            <person name="Kelkar Y.D."/>
            <person name="Chang C.H."/>
            <person name="Werren J.H."/>
        </authorList>
    </citation>
    <scope>NUCLEOTIDE SEQUENCE [LARGE SCALE GENOMIC DNA]</scope>
    <source>
        <strain evidence="1 2">Alberta</strain>
        <tissue evidence="1">Whole body</tissue>
    </source>
</reference>
<name>A0A232EMM9_9HYME</name>
<dbReference type="AlphaFoldDB" id="A0A232EMM9"/>
<sequence length="40" mass="4731">MRLCQRSHRVWGREEPLGHEEDGLDTLKNHTDILDCDIKN</sequence>
<dbReference type="Proteomes" id="UP000215335">
    <property type="component" value="Unassembled WGS sequence"/>
</dbReference>
<gene>
    <name evidence="1" type="ORF">TSAR_003106</name>
</gene>
<proteinExistence type="predicted"/>
<keyword evidence="2" id="KW-1185">Reference proteome</keyword>
<evidence type="ECO:0000313" key="2">
    <source>
        <dbReference type="Proteomes" id="UP000215335"/>
    </source>
</evidence>
<comment type="caution">
    <text evidence="1">The sequence shown here is derived from an EMBL/GenBank/DDBJ whole genome shotgun (WGS) entry which is preliminary data.</text>
</comment>